<dbReference type="GO" id="GO:0030697">
    <property type="term" value="F:tRNA (uracil(54)-C5)-methyltransferase activity, S-adenosyl methionine-dependent"/>
    <property type="evidence" value="ECO:0007669"/>
    <property type="project" value="UniProtKB-EC"/>
</dbReference>
<dbReference type="PANTHER" id="PTHR45904:SF2">
    <property type="entry name" value="TRNA (URACIL-5-)-METHYLTRANSFERASE HOMOLOG A"/>
    <property type="match status" value="1"/>
</dbReference>
<keyword evidence="1 6" id="KW-0489">Methyltransferase</keyword>
<dbReference type="SUPFAM" id="SSF54928">
    <property type="entry name" value="RNA-binding domain, RBD"/>
    <property type="match status" value="1"/>
</dbReference>
<keyword evidence="2 6" id="KW-0808">Transferase</keyword>
<dbReference type="EMBL" id="OD564288">
    <property type="protein sequence ID" value="CAD7437576.1"/>
    <property type="molecule type" value="Genomic_DNA"/>
</dbReference>
<dbReference type="SUPFAM" id="SSF53335">
    <property type="entry name" value="S-adenosyl-L-methionine-dependent methyltransferases"/>
    <property type="match status" value="2"/>
</dbReference>
<evidence type="ECO:0000256" key="2">
    <source>
        <dbReference type="ARBA" id="ARBA00022679"/>
    </source>
</evidence>
<evidence type="ECO:0000256" key="5">
    <source>
        <dbReference type="ARBA" id="ARBA00047278"/>
    </source>
</evidence>
<dbReference type="Gene3D" id="3.40.50.150">
    <property type="entry name" value="Vaccinia Virus protein VP39"/>
    <property type="match status" value="1"/>
</dbReference>
<feature type="active site" description="Nucleophile" evidence="6">
    <location>
        <position position="1254"/>
    </location>
</feature>
<feature type="binding site" evidence="6">
    <location>
        <position position="1155"/>
    </location>
    <ligand>
        <name>S-adenosyl-L-methionine</name>
        <dbReference type="ChEBI" id="CHEBI:59789"/>
    </ligand>
</feature>
<protein>
    <recommendedName>
        <fullName evidence="4">tRNA (uracil(54)-C(5))-methyltransferase</fullName>
        <ecNumber evidence="4">2.1.1.35</ecNumber>
    </recommendedName>
</protein>
<name>A0A7R9EPB0_9NEOP</name>
<dbReference type="InterPro" id="IPR010280">
    <property type="entry name" value="U5_MeTrfase_fam"/>
</dbReference>
<sequence length="1379" mass="153222">MMLALCRREIILSPGDGSVELSEVELRTAYNAKYLGRVNEAKSGSNKRPAGGVLLQSLKTTLSTPSDRPYPEYLGRAGSLVPVDVCLKETKKTFHQMSQLLGAKGGVNVAVVCPLQDLLVGVPDVAGDSSIAGVTNLGLYRVTVIAEPLREILWNTRPILRRYSSVGSMSRGRDITSELMPLTDSPALSKVRVDVVWQQVIVRHYKVVLETSFIGKIVCCDGKAGRNDLRKEFSVRFHGYAEIGKLSQFLKTPSEVSQLGEWIDVDAKLFSLSKPSLQMEMIDLQEDICLKMYKTASTEEFWETAIISLSSGSNVICEAERGRDPTMLGAWFSLPGEVLNVDPTPPTVSNICSSEDTAGMKKVEFNRSVSTFAWRWSGTLSGKISLSTLDQDSNTNLPAIGSIVYCKSDALDHAATIAGNMCVHRLRLEVSLMVTCDGSKGLMSARPGRIRLTCVCPELLGEPALPTTGRNGGDVVSRVDRGVLRRELGRPMLRNRDSRGPGGGFPRGGRTRPGEQPMMDVWIRHLPLKQLLVRLRHCHTHLLVSTVHPLQTLRKPRLLSHAHQVTTHTIIDNPLLRHVGQLPIHLKHAYPGSDDHRQLTRAVKATVQIEVSLSCGGVDRIRNRHPRPLVVLQDDILVVGKQSAQLNQRVSPIVVAFILDSHSMTMDDTTVPNIGNCDETDAADLMKLKNSEELIETDKTFDSKINGNTLEKDDPYAYLDRSDFTSEKFKIEIRGLPKYYGIAELKKLLNEKLKLGSNKVKPPKRGNYWNWIYVCFRSEEDRLNAIKALNGYTWKSKVLSAEKANPAPDPLVKKRKQIVCEQHSVSQDKKSKPDDRSQEECLKDSTTPYWNISYEDQIKRKQENIRELLVDLGHKLVGGNSALAPWLDGQKVKHGGLPCELWDIRRSPVCDGYRNKCEFSIGVNEDTGERTVGFRLGSYVRGFTGVAPVDSLSHIPTRMKEAAKSFEKFVQQSELGVFNPETHEGNWRQLTARLSNSTGQLMLIIGIHPQLLPDVQLEKLKEDVKNYFFNEEGKSCNVTSLYLQYIVKKQSGKELPPLQHLAGETHINETLLGMKFRISPEAFFQVNTTAAEVLYSSVRELVEPTQDTTLVDICCGTGRELVEPTLDTTLVDICCGTGSIGLTLSKYCGQVLGLELSTEAVSDAKTNAVNNNVTNCEFFAGRAEDIISSILNRATKKDVIAVVDPPRAGLRESTFSAVYIIAILVTMKLDGRDRNALVQLRRIENLTKLVFLSCDPKAAMKNFVSLALPSSKTYRGAPWVPIRAVAVDMFPHTAHCELVVYFERLHSETQEALSEDSTVLSTVYSQKQTLSEDAIRISLISHTPNFETSTLRKLTSHDRIASGYYSPASHRARRALSIE</sequence>
<dbReference type="Pfam" id="PF05958">
    <property type="entry name" value="tRNA_U5-meth_tr"/>
    <property type="match status" value="1"/>
</dbReference>
<gene>
    <name evidence="8" type="ORF">TBIB3V08_LOCUS184</name>
</gene>
<dbReference type="GO" id="GO:0003723">
    <property type="term" value="F:RNA binding"/>
    <property type="evidence" value="ECO:0007669"/>
    <property type="project" value="TreeGrafter"/>
</dbReference>
<reference evidence="8" key="1">
    <citation type="submission" date="2020-11" db="EMBL/GenBank/DDBJ databases">
        <authorList>
            <person name="Tran Van P."/>
        </authorList>
    </citation>
    <scope>NUCLEOTIDE SEQUENCE</scope>
</reference>
<dbReference type="GO" id="GO:0006396">
    <property type="term" value="P:RNA processing"/>
    <property type="evidence" value="ECO:0007669"/>
    <property type="project" value="InterPro"/>
</dbReference>
<accession>A0A7R9EPB0</accession>
<evidence type="ECO:0000256" key="6">
    <source>
        <dbReference type="PROSITE-ProRule" id="PRU01024"/>
    </source>
</evidence>
<dbReference type="InterPro" id="IPR012677">
    <property type="entry name" value="Nucleotide-bd_a/b_plait_sf"/>
</dbReference>
<dbReference type="InterPro" id="IPR029063">
    <property type="entry name" value="SAM-dependent_MTases_sf"/>
</dbReference>
<dbReference type="PANTHER" id="PTHR45904">
    <property type="entry name" value="TRNA (URACIL-5-)-METHYLTRANSFERASE"/>
    <property type="match status" value="1"/>
</dbReference>
<keyword evidence="3 6" id="KW-0949">S-adenosyl-L-methionine</keyword>
<feature type="binding site" evidence="6">
    <location>
        <position position="1085"/>
    </location>
    <ligand>
        <name>S-adenosyl-L-methionine</name>
        <dbReference type="ChEBI" id="CHEBI:59789"/>
    </ligand>
</feature>
<dbReference type="InterPro" id="IPR045850">
    <property type="entry name" value="TRM2_met"/>
</dbReference>
<evidence type="ECO:0000256" key="7">
    <source>
        <dbReference type="SAM" id="MobiDB-lite"/>
    </source>
</evidence>
<dbReference type="CDD" id="cd02440">
    <property type="entry name" value="AdoMet_MTases"/>
    <property type="match status" value="1"/>
</dbReference>
<dbReference type="Gene3D" id="2.40.50.1070">
    <property type="match status" value="1"/>
</dbReference>
<comment type="similarity">
    <text evidence="6">Belongs to the class I-like SAM-binding methyltransferase superfamily. RNA M5U methyltransferase family.</text>
</comment>
<feature type="region of interest" description="Disordered" evidence="7">
    <location>
        <begin position="488"/>
        <end position="516"/>
    </location>
</feature>
<dbReference type="InterPro" id="IPR035979">
    <property type="entry name" value="RBD_domain_sf"/>
</dbReference>
<evidence type="ECO:0000313" key="8">
    <source>
        <dbReference type="EMBL" id="CAD7437576.1"/>
    </source>
</evidence>
<comment type="catalytic activity">
    <reaction evidence="5">
        <text>uridine(54) in tRNA + S-adenosyl-L-methionine = 5-methyluridine(54) in tRNA + S-adenosyl-L-homocysteine + H(+)</text>
        <dbReference type="Rhea" id="RHEA:42712"/>
        <dbReference type="Rhea" id="RHEA-COMP:10167"/>
        <dbReference type="Rhea" id="RHEA-COMP:10193"/>
        <dbReference type="ChEBI" id="CHEBI:15378"/>
        <dbReference type="ChEBI" id="CHEBI:57856"/>
        <dbReference type="ChEBI" id="CHEBI:59789"/>
        <dbReference type="ChEBI" id="CHEBI:65315"/>
        <dbReference type="ChEBI" id="CHEBI:74447"/>
        <dbReference type="EC" id="2.1.1.35"/>
    </reaction>
    <physiologicalReaction direction="left-to-right" evidence="5">
        <dbReference type="Rhea" id="RHEA:42713"/>
    </physiologicalReaction>
</comment>
<proteinExistence type="inferred from homology"/>
<dbReference type="PROSITE" id="PS51687">
    <property type="entry name" value="SAM_MT_RNA_M5U"/>
    <property type="match status" value="1"/>
</dbReference>
<comment type="caution">
    <text evidence="6">Lacks conserved residue(s) required for the propagation of feature annotation.</text>
</comment>
<evidence type="ECO:0000256" key="1">
    <source>
        <dbReference type="ARBA" id="ARBA00022603"/>
    </source>
</evidence>
<dbReference type="GO" id="GO:0032259">
    <property type="term" value="P:methylation"/>
    <property type="evidence" value="ECO:0007669"/>
    <property type="project" value="UniProtKB-KW"/>
</dbReference>
<organism evidence="8">
    <name type="scientific">Timema bartmani</name>
    <dbReference type="NCBI Taxonomy" id="61472"/>
    <lineage>
        <taxon>Eukaryota</taxon>
        <taxon>Metazoa</taxon>
        <taxon>Ecdysozoa</taxon>
        <taxon>Arthropoda</taxon>
        <taxon>Hexapoda</taxon>
        <taxon>Insecta</taxon>
        <taxon>Pterygota</taxon>
        <taxon>Neoptera</taxon>
        <taxon>Polyneoptera</taxon>
        <taxon>Phasmatodea</taxon>
        <taxon>Timematodea</taxon>
        <taxon>Timematoidea</taxon>
        <taxon>Timematidae</taxon>
        <taxon>Timema</taxon>
    </lineage>
</organism>
<evidence type="ECO:0000256" key="4">
    <source>
        <dbReference type="ARBA" id="ARBA00033763"/>
    </source>
</evidence>
<dbReference type="Gene3D" id="3.30.70.330">
    <property type="match status" value="1"/>
</dbReference>
<feature type="binding site" evidence="6">
    <location>
        <position position="1204"/>
    </location>
    <ligand>
        <name>S-adenosyl-L-methionine</name>
        <dbReference type="ChEBI" id="CHEBI:59789"/>
    </ligand>
</feature>
<dbReference type="EC" id="2.1.1.35" evidence="4"/>
<feature type="compositionally biased region" description="Basic and acidic residues" evidence="7">
    <location>
        <begin position="488"/>
        <end position="499"/>
    </location>
</feature>
<evidence type="ECO:0000256" key="3">
    <source>
        <dbReference type="ARBA" id="ARBA00022691"/>
    </source>
</evidence>